<accession>A0A0E9VR33</accession>
<protein>
    <submittedName>
        <fullName evidence="2">Uncharacterized protein</fullName>
    </submittedName>
</protein>
<reference evidence="2" key="1">
    <citation type="submission" date="2014-11" db="EMBL/GenBank/DDBJ databases">
        <authorList>
            <person name="Amaro Gonzalez C."/>
        </authorList>
    </citation>
    <scope>NUCLEOTIDE SEQUENCE</scope>
</reference>
<organism evidence="2">
    <name type="scientific">Anguilla anguilla</name>
    <name type="common">European freshwater eel</name>
    <name type="synonym">Muraena anguilla</name>
    <dbReference type="NCBI Taxonomy" id="7936"/>
    <lineage>
        <taxon>Eukaryota</taxon>
        <taxon>Metazoa</taxon>
        <taxon>Chordata</taxon>
        <taxon>Craniata</taxon>
        <taxon>Vertebrata</taxon>
        <taxon>Euteleostomi</taxon>
        <taxon>Actinopterygii</taxon>
        <taxon>Neopterygii</taxon>
        <taxon>Teleostei</taxon>
        <taxon>Anguilliformes</taxon>
        <taxon>Anguillidae</taxon>
        <taxon>Anguilla</taxon>
    </lineage>
</organism>
<evidence type="ECO:0000313" key="2">
    <source>
        <dbReference type="EMBL" id="JAH79810.1"/>
    </source>
</evidence>
<proteinExistence type="predicted"/>
<evidence type="ECO:0000256" key="1">
    <source>
        <dbReference type="SAM" id="MobiDB-lite"/>
    </source>
</evidence>
<dbReference type="EMBL" id="GBXM01028767">
    <property type="protein sequence ID" value="JAH79810.1"/>
    <property type="molecule type" value="Transcribed_RNA"/>
</dbReference>
<name>A0A0E9VR33_ANGAN</name>
<sequence length="40" mass="4327">MKANMTSSRSCSAVHDDSSAVYENLNIKDPKPAGSSNTRR</sequence>
<reference evidence="2" key="2">
    <citation type="journal article" date="2015" name="Fish Shellfish Immunol.">
        <title>Early steps in the European eel (Anguilla anguilla)-Vibrio vulnificus interaction in the gills: Role of the RtxA13 toxin.</title>
        <authorList>
            <person name="Callol A."/>
            <person name="Pajuelo D."/>
            <person name="Ebbesson L."/>
            <person name="Teles M."/>
            <person name="MacKenzie S."/>
            <person name="Amaro C."/>
        </authorList>
    </citation>
    <scope>NUCLEOTIDE SEQUENCE</scope>
</reference>
<dbReference type="AlphaFoldDB" id="A0A0E9VR33"/>
<feature type="region of interest" description="Disordered" evidence="1">
    <location>
        <begin position="1"/>
        <end position="40"/>
    </location>
</feature>
<feature type="compositionally biased region" description="Polar residues" evidence="1">
    <location>
        <begin position="1"/>
        <end position="11"/>
    </location>
</feature>